<evidence type="ECO:0000313" key="1">
    <source>
        <dbReference type="EMBL" id="KAK7498777.1"/>
    </source>
</evidence>
<comment type="caution">
    <text evidence="1">The sequence shown here is derived from an EMBL/GenBank/DDBJ whole genome shotgun (WGS) entry which is preliminary data.</text>
</comment>
<sequence>MLVLRHVLSGIARKRKEGVPGLAATLKGDLGKGMRQMESRCLSSGLTESRCVHPLALPRALGPLLGDIIFRTACSPARAHCFCLFHLDVCKRARVAIVS</sequence>
<name>A0ABD0LI99_9CAEN</name>
<dbReference type="EMBL" id="JACVVK020000048">
    <property type="protein sequence ID" value="KAK7498777.1"/>
    <property type="molecule type" value="Genomic_DNA"/>
</dbReference>
<accession>A0ABD0LI99</accession>
<dbReference type="AlphaFoldDB" id="A0ABD0LI99"/>
<evidence type="ECO:0000313" key="2">
    <source>
        <dbReference type="Proteomes" id="UP001519460"/>
    </source>
</evidence>
<keyword evidence="2" id="KW-1185">Reference proteome</keyword>
<proteinExistence type="predicted"/>
<dbReference type="Proteomes" id="UP001519460">
    <property type="component" value="Unassembled WGS sequence"/>
</dbReference>
<gene>
    <name evidence="1" type="ORF">BaRGS_00009869</name>
</gene>
<reference evidence="1 2" key="1">
    <citation type="journal article" date="2023" name="Sci. Data">
        <title>Genome assembly of the Korean intertidal mud-creeper Batillaria attramentaria.</title>
        <authorList>
            <person name="Patra A.K."/>
            <person name="Ho P.T."/>
            <person name="Jun S."/>
            <person name="Lee S.J."/>
            <person name="Kim Y."/>
            <person name="Won Y.J."/>
        </authorList>
    </citation>
    <scope>NUCLEOTIDE SEQUENCE [LARGE SCALE GENOMIC DNA]</scope>
    <source>
        <strain evidence="1">Wonlab-2016</strain>
    </source>
</reference>
<protein>
    <submittedName>
        <fullName evidence="1">Uncharacterized protein</fullName>
    </submittedName>
</protein>
<organism evidence="1 2">
    <name type="scientific">Batillaria attramentaria</name>
    <dbReference type="NCBI Taxonomy" id="370345"/>
    <lineage>
        <taxon>Eukaryota</taxon>
        <taxon>Metazoa</taxon>
        <taxon>Spiralia</taxon>
        <taxon>Lophotrochozoa</taxon>
        <taxon>Mollusca</taxon>
        <taxon>Gastropoda</taxon>
        <taxon>Caenogastropoda</taxon>
        <taxon>Sorbeoconcha</taxon>
        <taxon>Cerithioidea</taxon>
        <taxon>Batillariidae</taxon>
        <taxon>Batillaria</taxon>
    </lineage>
</organism>